<protein>
    <recommendedName>
        <fullName evidence="3">DUF2281 domain-containing protein</fullName>
    </recommendedName>
</protein>
<reference evidence="1 2" key="1">
    <citation type="journal article" date="2022" name="J. Am. Chem. Soc.">
        <title>Biosynthesis of Guanitoxin Enables Global Environmental Detection in Freshwater Cyanobacteria.</title>
        <authorList>
            <person name="Lima S.T."/>
            <person name="Fallon T.R."/>
            <person name="Cordoza J.L."/>
            <person name="Chekan J.R."/>
            <person name="Delbaje E."/>
            <person name="Hopiavuori A.R."/>
            <person name="Alvarenga D.O."/>
            <person name="Wood S.M."/>
            <person name="Luhavaya H."/>
            <person name="Baumgartner J.T."/>
            <person name="Dorr F.A."/>
            <person name="Etchegaray A."/>
            <person name="Pinto E."/>
            <person name="McKinnie S.M.K."/>
            <person name="Fiore M.F."/>
            <person name="Moore B.S."/>
        </authorList>
    </citation>
    <scope>NUCLEOTIDE SEQUENCE [LARGE SCALE GENOMIC DNA]</scope>
    <source>
        <strain evidence="1 2">ITEP-024</strain>
    </source>
</reference>
<gene>
    <name evidence="1" type="ORF">K2F26_09950</name>
</gene>
<dbReference type="EMBL" id="CP080598">
    <property type="protein sequence ID" value="QYX33591.1"/>
    <property type="molecule type" value="Genomic_DNA"/>
</dbReference>
<organism evidence="1 2">
    <name type="scientific">Sphaerospermopsis torques-reginae ITEP-024</name>
    <dbReference type="NCBI Taxonomy" id="984208"/>
    <lineage>
        <taxon>Bacteria</taxon>
        <taxon>Bacillati</taxon>
        <taxon>Cyanobacteriota</taxon>
        <taxon>Cyanophyceae</taxon>
        <taxon>Nostocales</taxon>
        <taxon>Aphanizomenonaceae</taxon>
        <taxon>Sphaerospermopsis</taxon>
        <taxon>Sphaerospermopsis torques-reginae</taxon>
    </lineage>
</organism>
<evidence type="ECO:0000313" key="1">
    <source>
        <dbReference type="EMBL" id="QYX33591.1"/>
    </source>
</evidence>
<keyword evidence="2" id="KW-1185">Reference proteome</keyword>
<accession>A0ABX8X4J1</accession>
<evidence type="ECO:0000313" key="2">
    <source>
        <dbReference type="Proteomes" id="UP000826540"/>
    </source>
</evidence>
<dbReference type="RefSeq" id="WP_220611327.1">
    <property type="nucleotide sequence ID" value="NZ_CP080598.1"/>
</dbReference>
<name>A0ABX8X4J1_9CYAN</name>
<dbReference type="Proteomes" id="UP000826540">
    <property type="component" value="Chromosome"/>
</dbReference>
<evidence type="ECO:0008006" key="3">
    <source>
        <dbReference type="Google" id="ProtNLM"/>
    </source>
</evidence>
<sequence length="73" mass="8567">MNNLTLENFFKQVDTLTREEKIELINYLTRQIENQPNKAKSKNLIEVLQNSPLVGVDLDLERDQDFDNCTIEL</sequence>
<proteinExistence type="predicted"/>